<dbReference type="EMBL" id="JAKLTR010000009">
    <property type="protein sequence ID" value="MCG2615655.1"/>
    <property type="molecule type" value="Genomic_DNA"/>
</dbReference>
<evidence type="ECO:0000256" key="1">
    <source>
        <dbReference type="SAM" id="SignalP"/>
    </source>
</evidence>
<proteinExistence type="predicted"/>
<dbReference type="RefSeq" id="WP_237873656.1">
    <property type="nucleotide sequence ID" value="NZ_JAKLTR010000009.1"/>
</dbReference>
<keyword evidence="3" id="KW-1185">Reference proteome</keyword>
<organism evidence="2 3">
    <name type="scientific">Terrimonas ginsenosidimutans</name>
    <dbReference type="NCBI Taxonomy" id="2908004"/>
    <lineage>
        <taxon>Bacteria</taxon>
        <taxon>Pseudomonadati</taxon>
        <taxon>Bacteroidota</taxon>
        <taxon>Chitinophagia</taxon>
        <taxon>Chitinophagales</taxon>
        <taxon>Chitinophagaceae</taxon>
        <taxon>Terrimonas</taxon>
    </lineage>
</organism>
<dbReference type="PROSITE" id="PS51257">
    <property type="entry name" value="PROKAR_LIPOPROTEIN"/>
    <property type="match status" value="1"/>
</dbReference>
<keyword evidence="1" id="KW-0732">Signal</keyword>
<dbReference type="Pfam" id="PF00300">
    <property type="entry name" value="His_Phos_1"/>
    <property type="match status" value="1"/>
</dbReference>
<evidence type="ECO:0000313" key="3">
    <source>
        <dbReference type="Proteomes" id="UP001165367"/>
    </source>
</evidence>
<dbReference type="SUPFAM" id="SSF53254">
    <property type="entry name" value="Phosphoglycerate mutase-like"/>
    <property type="match status" value="1"/>
</dbReference>
<reference evidence="2" key="1">
    <citation type="submission" date="2022-01" db="EMBL/GenBank/DDBJ databases">
        <authorList>
            <person name="Jo J.-H."/>
            <person name="Im W.-T."/>
        </authorList>
    </citation>
    <scope>NUCLEOTIDE SEQUENCE</scope>
    <source>
        <strain evidence="2">NA20</strain>
    </source>
</reference>
<evidence type="ECO:0000313" key="2">
    <source>
        <dbReference type="EMBL" id="MCG2615655.1"/>
    </source>
</evidence>
<dbReference type="CDD" id="cd07040">
    <property type="entry name" value="HP"/>
    <property type="match status" value="1"/>
</dbReference>
<sequence>MRNCLLLVSIACIMSACSAQRYFVVRHAEKATVARNTPGMSATDPPLTDSGKQRALDLKTTLTSEKIRYVFSTNTIRTRETAEPTRAHFGLSTANYSPVPTEEFINQLKALKGNTLIVGHSNTIDDIVNKLMGENLLTDLPETEYNHLYLVTKKGKKWKFKSLTYGK</sequence>
<protein>
    <submittedName>
        <fullName evidence="2">Histidine phosphatase family protein</fullName>
    </submittedName>
</protein>
<gene>
    <name evidence="2" type="ORF">LZZ85_15245</name>
</gene>
<comment type="caution">
    <text evidence="2">The sequence shown here is derived from an EMBL/GenBank/DDBJ whole genome shotgun (WGS) entry which is preliminary data.</text>
</comment>
<dbReference type="Proteomes" id="UP001165367">
    <property type="component" value="Unassembled WGS sequence"/>
</dbReference>
<feature type="signal peptide" evidence="1">
    <location>
        <begin position="1"/>
        <end position="19"/>
    </location>
</feature>
<accession>A0ABS9KTN5</accession>
<name>A0ABS9KTN5_9BACT</name>
<dbReference type="InterPro" id="IPR013078">
    <property type="entry name" value="His_Pase_superF_clade-1"/>
</dbReference>
<dbReference type="InterPro" id="IPR029033">
    <property type="entry name" value="His_PPase_superfam"/>
</dbReference>
<feature type="chain" id="PRO_5047410199" evidence="1">
    <location>
        <begin position="20"/>
        <end position="167"/>
    </location>
</feature>
<dbReference type="Gene3D" id="3.40.50.1240">
    <property type="entry name" value="Phosphoglycerate mutase-like"/>
    <property type="match status" value="1"/>
</dbReference>